<evidence type="ECO:0000313" key="4">
    <source>
        <dbReference type="Proteomes" id="UP000317650"/>
    </source>
</evidence>
<organism evidence="3 4">
    <name type="scientific">Musa balbisiana</name>
    <name type="common">Banana</name>
    <dbReference type="NCBI Taxonomy" id="52838"/>
    <lineage>
        <taxon>Eukaryota</taxon>
        <taxon>Viridiplantae</taxon>
        <taxon>Streptophyta</taxon>
        <taxon>Embryophyta</taxon>
        <taxon>Tracheophyta</taxon>
        <taxon>Spermatophyta</taxon>
        <taxon>Magnoliopsida</taxon>
        <taxon>Liliopsida</taxon>
        <taxon>Zingiberales</taxon>
        <taxon>Musaceae</taxon>
        <taxon>Musa</taxon>
    </lineage>
</organism>
<accession>A0A4V4H5X3</accession>
<feature type="compositionally biased region" description="Low complexity" evidence="2">
    <location>
        <begin position="1"/>
        <end position="18"/>
    </location>
</feature>
<evidence type="ECO:0000256" key="1">
    <source>
        <dbReference type="ARBA" id="ARBA00022884"/>
    </source>
</evidence>
<dbReference type="EMBL" id="PYDT01000006">
    <property type="protein sequence ID" value="THU57716.1"/>
    <property type="molecule type" value="Genomic_DNA"/>
</dbReference>
<dbReference type="STRING" id="52838.A0A4V4H5X3"/>
<proteinExistence type="predicted"/>
<sequence>MASSSASSSSSPSTYSPRNRSRFGDTTFTKVFVGGLAWETPTEELRRYFEQRANCNIASQGKPRPSPRQVSPLDLSSRCCAQGGGKTIARTGAHLVADCHPQSSTLLLSGESHLLRPHSHPPTMKSYMDQPHLHQLLLLLTVTLTWRSPSKLQGQVFLPRHRADVRRTWSILRPTYPSRLQLHHMEFRTPRQAHKLLSNPPQLKQTLMTKKLEGGNLQLPSQLLLINIVDRSISKNHGTWSIKKSHCSVEGNPSLTDAAAPSSLATANHLPAITADSISRSGFAKTLPSTIESLLVDLPIAALVHTGLPLFRWYARWPVLFTVNQIAASFTTVNVVLPELAAFFAAACRFLCLGAPLTILIRSNKGILPIGCRLTVEKDEPRLPSFTLHESFLISSSASKSLSFSCDSAAHLLLLPLCTGSCRPTKRRPILHGHSHSSGHLPPQPREFLLYGDLMYLNLHHIQ</sequence>
<keyword evidence="4" id="KW-1185">Reference proteome</keyword>
<protein>
    <recommendedName>
        <fullName evidence="5">RRM domain-containing protein</fullName>
    </recommendedName>
</protein>
<dbReference type="PANTHER" id="PTHR11176">
    <property type="entry name" value="BOULE-RELATED"/>
    <property type="match status" value="1"/>
</dbReference>
<gene>
    <name evidence="3" type="ORF">C4D60_Mb03t06430</name>
</gene>
<dbReference type="GO" id="GO:0003723">
    <property type="term" value="F:RNA binding"/>
    <property type="evidence" value="ECO:0007669"/>
    <property type="project" value="UniProtKB-KW"/>
</dbReference>
<feature type="region of interest" description="Disordered" evidence="2">
    <location>
        <begin position="1"/>
        <end position="21"/>
    </location>
</feature>
<comment type="caution">
    <text evidence="3">The sequence shown here is derived from an EMBL/GenBank/DDBJ whole genome shotgun (WGS) entry which is preliminary data.</text>
</comment>
<name>A0A4V4H5X3_MUSBA</name>
<dbReference type="PANTHER" id="PTHR11176:SF23">
    <property type="entry name" value="RNA-BINDING (RRM_RBD_RNP MOTIFS) FAMILY PROTEIN"/>
    <property type="match status" value="1"/>
</dbReference>
<evidence type="ECO:0008006" key="5">
    <source>
        <dbReference type="Google" id="ProtNLM"/>
    </source>
</evidence>
<reference evidence="3 4" key="1">
    <citation type="journal article" date="2019" name="Nat. Plants">
        <title>Genome sequencing of Musa balbisiana reveals subgenome evolution and function divergence in polyploid bananas.</title>
        <authorList>
            <person name="Yao X."/>
        </authorList>
    </citation>
    <scope>NUCLEOTIDE SEQUENCE [LARGE SCALE GENOMIC DNA]</scope>
    <source>
        <strain evidence="4">cv. DH-PKW</strain>
        <tissue evidence="3">Leaves</tissue>
    </source>
</reference>
<dbReference type="AlphaFoldDB" id="A0A4V4H5X3"/>
<evidence type="ECO:0000313" key="3">
    <source>
        <dbReference type="EMBL" id="THU57716.1"/>
    </source>
</evidence>
<keyword evidence="1" id="KW-0694">RNA-binding</keyword>
<evidence type="ECO:0000256" key="2">
    <source>
        <dbReference type="SAM" id="MobiDB-lite"/>
    </source>
</evidence>
<dbReference type="Proteomes" id="UP000317650">
    <property type="component" value="Chromosome 3"/>
</dbReference>